<protein>
    <submittedName>
        <fullName evidence="2">Uncharacterized protein</fullName>
    </submittedName>
</protein>
<accession>A0A1Y1WAQ3</accession>
<feature type="compositionally biased region" description="Pro residues" evidence="1">
    <location>
        <begin position="32"/>
        <end position="58"/>
    </location>
</feature>
<dbReference type="RefSeq" id="XP_040744190.1">
    <property type="nucleotide sequence ID" value="XM_040883381.1"/>
</dbReference>
<dbReference type="GeneID" id="63800029"/>
<organism evidence="2 3">
    <name type="scientific">Linderina pennispora</name>
    <dbReference type="NCBI Taxonomy" id="61395"/>
    <lineage>
        <taxon>Eukaryota</taxon>
        <taxon>Fungi</taxon>
        <taxon>Fungi incertae sedis</taxon>
        <taxon>Zoopagomycota</taxon>
        <taxon>Kickxellomycotina</taxon>
        <taxon>Kickxellomycetes</taxon>
        <taxon>Kickxellales</taxon>
        <taxon>Kickxellaceae</taxon>
        <taxon>Linderina</taxon>
    </lineage>
</organism>
<name>A0A1Y1WAQ3_9FUNG</name>
<evidence type="ECO:0000313" key="2">
    <source>
        <dbReference type="EMBL" id="ORX70611.1"/>
    </source>
</evidence>
<evidence type="ECO:0000256" key="1">
    <source>
        <dbReference type="SAM" id="MobiDB-lite"/>
    </source>
</evidence>
<feature type="compositionally biased region" description="Low complexity" evidence="1">
    <location>
        <begin position="1"/>
        <end position="22"/>
    </location>
</feature>
<keyword evidence="3" id="KW-1185">Reference proteome</keyword>
<dbReference type="AlphaFoldDB" id="A0A1Y1WAQ3"/>
<reference evidence="2 3" key="1">
    <citation type="submission" date="2016-07" db="EMBL/GenBank/DDBJ databases">
        <title>Pervasive Adenine N6-methylation of Active Genes in Fungi.</title>
        <authorList>
            <consortium name="DOE Joint Genome Institute"/>
            <person name="Mondo S.J."/>
            <person name="Dannebaum R.O."/>
            <person name="Kuo R.C."/>
            <person name="Labutti K."/>
            <person name="Haridas S."/>
            <person name="Kuo A."/>
            <person name="Salamov A."/>
            <person name="Ahrendt S.R."/>
            <person name="Lipzen A."/>
            <person name="Sullivan W."/>
            <person name="Andreopoulos W.B."/>
            <person name="Clum A."/>
            <person name="Lindquist E."/>
            <person name="Daum C."/>
            <person name="Ramamoorthy G.K."/>
            <person name="Gryganskyi A."/>
            <person name="Culley D."/>
            <person name="Magnuson J.K."/>
            <person name="James T.Y."/>
            <person name="O'Malley M.A."/>
            <person name="Stajich J.E."/>
            <person name="Spatafora J.W."/>
            <person name="Visel A."/>
            <person name="Grigoriev I.V."/>
        </authorList>
    </citation>
    <scope>NUCLEOTIDE SEQUENCE [LARGE SCALE GENOMIC DNA]</scope>
    <source>
        <strain evidence="2 3">ATCC 12442</strain>
    </source>
</reference>
<gene>
    <name evidence="2" type="ORF">DL89DRAFT_136512</name>
</gene>
<dbReference type="Proteomes" id="UP000193922">
    <property type="component" value="Unassembled WGS sequence"/>
</dbReference>
<feature type="region of interest" description="Disordered" evidence="1">
    <location>
        <begin position="1"/>
        <end position="76"/>
    </location>
</feature>
<comment type="caution">
    <text evidence="2">The sequence shown here is derived from an EMBL/GenBank/DDBJ whole genome shotgun (WGS) entry which is preliminary data.</text>
</comment>
<evidence type="ECO:0000313" key="3">
    <source>
        <dbReference type="Proteomes" id="UP000193922"/>
    </source>
</evidence>
<proteinExistence type="predicted"/>
<dbReference type="EMBL" id="MCFD01000005">
    <property type="protein sequence ID" value="ORX70611.1"/>
    <property type="molecule type" value="Genomic_DNA"/>
</dbReference>
<sequence>MSRAAPRSPTTPAAAASPHAPALPGCCSRPHCAPPAPPGSTRPPSEPASAAAPPPPPRRALHPAAPQPEAQTRRGPALPTALCQAHWAHPCIAGATLPPDAAARPPVAPAAGWLAMTPTRRASLRDALLSLPFIAASSDSASFKPSSCDSLRASGLCGCARSCSCASFGGYVLPAATGRLALCSAVDIRLSGTAAARC</sequence>